<name>A0A975K8B9_9SPHN</name>
<organism evidence="2 3">
    <name type="scientific">Sphingobium phenoxybenzoativorans</name>
    <dbReference type="NCBI Taxonomy" id="1592790"/>
    <lineage>
        <taxon>Bacteria</taxon>
        <taxon>Pseudomonadati</taxon>
        <taxon>Pseudomonadota</taxon>
        <taxon>Alphaproteobacteria</taxon>
        <taxon>Sphingomonadales</taxon>
        <taxon>Sphingomonadaceae</taxon>
        <taxon>Sphingobium</taxon>
    </lineage>
</organism>
<evidence type="ECO:0000259" key="1">
    <source>
        <dbReference type="SMART" id="SM00460"/>
    </source>
</evidence>
<sequence length="300" mass="32023">MIYRVNHVSRIHYGATIGNARFNVRLQPCHWPGQVIEGFGLTVSPSPRSLSTRAGPFPVNVTRVVIDEPLDALEIRSQFIATIDDTRPEILPSDPTVAAVAAEAIAFPGLGGTAPANFLFPSPRVPALPDIAAWTAAWLTQDRPVLEAGFALCCAITDGFRYDSAATDADTPLAQAFAIRRGVCQDFAHILIGALRSAGLPAGYASGYLRTLPPPGQPRLAGVDAMHAWVMLWCGPQRGWIGLDPTNRCITGPDHIVIAFGRDYSDVAPIDGVFMGKTAQSLDTSVDVSPHSEWAAESAS</sequence>
<dbReference type="Gene3D" id="3.10.620.30">
    <property type="match status" value="1"/>
</dbReference>
<dbReference type="Pfam" id="PF01841">
    <property type="entry name" value="Transglut_core"/>
    <property type="match status" value="1"/>
</dbReference>
<dbReference type="RefSeq" id="WP_212609639.1">
    <property type="nucleotide sequence ID" value="NZ_CP073910.1"/>
</dbReference>
<dbReference type="InterPro" id="IPR002931">
    <property type="entry name" value="Transglutaminase-like"/>
</dbReference>
<dbReference type="KEGG" id="spph:KFK14_01700"/>
<protein>
    <submittedName>
        <fullName evidence="2">Transglutaminase family protein</fullName>
    </submittedName>
</protein>
<dbReference type="EMBL" id="CP073910">
    <property type="protein sequence ID" value="QUT06229.1"/>
    <property type="molecule type" value="Genomic_DNA"/>
</dbReference>
<gene>
    <name evidence="2" type="ORF">KFK14_01700</name>
</gene>
<dbReference type="InterPro" id="IPR038765">
    <property type="entry name" value="Papain-like_cys_pep_sf"/>
</dbReference>
<dbReference type="SMART" id="SM00460">
    <property type="entry name" value="TGc"/>
    <property type="match status" value="1"/>
</dbReference>
<keyword evidence="3" id="KW-1185">Reference proteome</keyword>
<reference evidence="2" key="1">
    <citation type="submission" date="2021-04" db="EMBL/GenBank/DDBJ databases">
        <title>Isolation of p-tert-butylphenol degrading bacteria Sphingobium phenoxybenzoativorans Tas13 from active sludge.</title>
        <authorList>
            <person name="Li Y."/>
        </authorList>
    </citation>
    <scope>NUCLEOTIDE SEQUENCE</scope>
    <source>
        <strain evidence="2">Tas13</strain>
    </source>
</reference>
<evidence type="ECO:0000313" key="3">
    <source>
        <dbReference type="Proteomes" id="UP000681425"/>
    </source>
</evidence>
<feature type="domain" description="Transglutaminase-like" evidence="1">
    <location>
        <begin position="176"/>
        <end position="247"/>
    </location>
</feature>
<evidence type="ECO:0000313" key="2">
    <source>
        <dbReference type="EMBL" id="QUT06229.1"/>
    </source>
</evidence>
<accession>A0A975K8B9</accession>
<proteinExistence type="predicted"/>
<dbReference type="Proteomes" id="UP000681425">
    <property type="component" value="Chromosome"/>
</dbReference>
<dbReference type="AlphaFoldDB" id="A0A975K8B9"/>
<dbReference type="InterPro" id="IPR013589">
    <property type="entry name" value="Bac_transglu_N"/>
</dbReference>
<dbReference type="SUPFAM" id="SSF54001">
    <property type="entry name" value="Cysteine proteinases"/>
    <property type="match status" value="1"/>
</dbReference>
<dbReference type="Pfam" id="PF08379">
    <property type="entry name" value="Bact_transglu_N"/>
    <property type="match status" value="1"/>
</dbReference>
<dbReference type="PANTHER" id="PTHR33490:SF7">
    <property type="entry name" value="BLR2979 PROTEIN"/>
    <property type="match status" value="1"/>
</dbReference>
<dbReference type="PANTHER" id="PTHR33490">
    <property type="entry name" value="BLR5614 PROTEIN-RELATED"/>
    <property type="match status" value="1"/>
</dbReference>